<accession>A0A840QGX0</accession>
<dbReference type="PANTHER" id="PTHR46832">
    <property type="entry name" value="5'-METHYLTHIOADENOSINE/S-ADENOSYLHOMOCYSTEINE NUCLEOSIDASE"/>
    <property type="match status" value="1"/>
</dbReference>
<dbReference type="InterPro" id="IPR000845">
    <property type="entry name" value="Nucleoside_phosphorylase_d"/>
</dbReference>
<proteinExistence type="predicted"/>
<dbReference type="RefSeq" id="WP_184732671.1">
    <property type="nucleotide sequence ID" value="NZ_JACHIW010000003.1"/>
</dbReference>
<dbReference type="EMBL" id="JACHIW010000003">
    <property type="protein sequence ID" value="MBB5159746.1"/>
    <property type="molecule type" value="Genomic_DNA"/>
</dbReference>
<feature type="domain" description="Nucleoside phosphorylase" evidence="1">
    <location>
        <begin position="23"/>
        <end position="156"/>
    </location>
</feature>
<protein>
    <submittedName>
        <fullName evidence="2">4-hydroxy-3-methylbut-2-enyl diphosphate reductase</fullName>
        <ecNumber evidence="2">1.17.7.4</ecNumber>
    </submittedName>
</protein>
<evidence type="ECO:0000313" key="2">
    <source>
        <dbReference type="EMBL" id="MBB5159746.1"/>
    </source>
</evidence>
<dbReference type="AlphaFoldDB" id="A0A840QGX0"/>
<dbReference type="SUPFAM" id="SSF53167">
    <property type="entry name" value="Purine and uridine phosphorylases"/>
    <property type="match status" value="1"/>
</dbReference>
<reference evidence="2 3" key="1">
    <citation type="submission" date="2020-08" db="EMBL/GenBank/DDBJ databases">
        <title>Sequencing the genomes of 1000 actinobacteria strains.</title>
        <authorList>
            <person name="Klenk H.-P."/>
        </authorList>
    </citation>
    <scope>NUCLEOTIDE SEQUENCE [LARGE SCALE GENOMIC DNA]</scope>
    <source>
        <strain evidence="2 3">DSM 45584</strain>
    </source>
</reference>
<dbReference type="Pfam" id="PF01048">
    <property type="entry name" value="PNP_UDP_1"/>
    <property type="match status" value="1"/>
</dbReference>
<sequence>MPTRLLVCAPLGLEARALRAAVGRKCVRRTGFGPRRSARSAAAFIDADFDVLVVAGFAGGVSADVRSGDVIVAAELRGQRGIVCCPWAPSLASELRCAGLPVRCGSIVTTDHVVHGAQRAELARTGALAADMESAVLAQAARGRPFGVVRVVVDTDRQPLLRPGTPSRALAARARLHAVGSCLPRWGRTVLPEIRSAPEEVS</sequence>
<dbReference type="GO" id="GO:0008782">
    <property type="term" value="F:adenosylhomocysteine nucleosidase activity"/>
    <property type="evidence" value="ECO:0007669"/>
    <property type="project" value="TreeGrafter"/>
</dbReference>
<evidence type="ECO:0000313" key="3">
    <source>
        <dbReference type="Proteomes" id="UP000584374"/>
    </source>
</evidence>
<dbReference type="GO" id="GO:0051745">
    <property type="term" value="F:4-hydroxy-3-methylbut-2-enyl diphosphate reductase activity"/>
    <property type="evidence" value="ECO:0007669"/>
    <property type="project" value="UniProtKB-EC"/>
</dbReference>
<organism evidence="2 3">
    <name type="scientific">Saccharopolyspora phatthalungensis</name>
    <dbReference type="NCBI Taxonomy" id="664693"/>
    <lineage>
        <taxon>Bacteria</taxon>
        <taxon>Bacillati</taxon>
        <taxon>Actinomycetota</taxon>
        <taxon>Actinomycetes</taxon>
        <taxon>Pseudonocardiales</taxon>
        <taxon>Pseudonocardiaceae</taxon>
        <taxon>Saccharopolyspora</taxon>
    </lineage>
</organism>
<dbReference type="EC" id="1.17.7.4" evidence="2"/>
<name>A0A840QGX0_9PSEU</name>
<dbReference type="Proteomes" id="UP000584374">
    <property type="component" value="Unassembled WGS sequence"/>
</dbReference>
<evidence type="ECO:0000259" key="1">
    <source>
        <dbReference type="Pfam" id="PF01048"/>
    </source>
</evidence>
<dbReference type="Gene3D" id="3.40.50.1580">
    <property type="entry name" value="Nucleoside phosphorylase domain"/>
    <property type="match status" value="1"/>
</dbReference>
<dbReference type="PANTHER" id="PTHR46832:SF1">
    <property type="entry name" value="5'-METHYLTHIOADENOSINE_S-ADENOSYLHOMOCYSTEINE NUCLEOSIDASE"/>
    <property type="match status" value="1"/>
</dbReference>
<dbReference type="GO" id="GO:0008930">
    <property type="term" value="F:methylthioadenosine nucleosidase activity"/>
    <property type="evidence" value="ECO:0007669"/>
    <property type="project" value="TreeGrafter"/>
</dbReference>
<keyword evidence="3" id="KW-1185">Reference proteome</keyword>
<dbReference type="GO" id="GO:0019284">
    <property type="term" value="P:L-methionine salvage from S-adenosylmethionine"/>
    <property type="evidence" value="ECO:0007669"/>
    <property type="project" value="TreeGrafter"/>
</dbReference>
<dbReference type="InterPro" id="IPR035994">
    <property type="entry name" value="Nucleoside_phosphorylase_sf"/>
</dbReference>
<dbReference type="GO" id="GO:0009116">
    <property type="term" value="P:nucleoside metabolic process"/>
    <property type="evidence" value="ECO:0007669"/>
    <property type="project" value="InterPro"/>
</dbReference>
<gene>
    <name evidence="2" type="ORF">BJ970_007346</name>
</gene>
<comment type="caution">
    <text evidence="2">The sequence shown here is derived from an EMBL/GenBank/DDBJ whole genome shotgun (WGS) entry which is preliminary data.</text>
</comment>
<dbReference type="GO" id="GO:0005829">
    <property type="term" value="C:cytosol"/>
    <property type="evidence" value="ECO:0007669"/>
    <property type="project" value="TreeGrafter"/>
</dbReference>
<keyword evidence="2" id="KW-0560">Oxidoreductase</keyword>